<feature type="transmembrane region" description="Helical" evidence="7">
    <location>
        <begin position="266"/>
        <end position="284"/>
    </location>
</feature>
<evidence type="ECO:0000259" key="9">
    <source>
        <dbReference type="Pfam" id="PF21082"/>
    </source>
</evidence>
<sequence length="569" mass="64446">MILRKQYSLLIHSLILIVSACVIALIIASIPVNAQLYSNQQQIGTSPSTTIGEQTLIRMEPVKLDGRTLFMIAGMGSNDGKETASLDNRVDFIEDALYKFLKEDFNVESLRVEVHDKGDHTKIVASDNGNFKDVPLFILTPLDARVAGFTLAESSNYIATATEKALKKGWQERQTNYLEKQVKFSIILVLIGLFVSSIIWLWQHKIKQREAILREQKMECDRKITENTMSVEMDEDEEHSSGFCQKLATEQLHNRQMLDRKGLQRYLLQVTQGAIWIGIIAWILELFPYTRAWRGTVLQLPLLFGVLLLAIAAAKWSGILVDRTLEKWLRYRQNLSPEAIERWLLRANSFAPIIKSIMATLIIIIAVLFVLSQLGIPLTPILAGAGILSLAISLGSQRLIADLISGTLILIEDQYAIGDFVTLNDNSFGRVERLNLRSTALRNRQGNLITLSNSDIKQVNNLSKDWARSKLYIPVHFSANVDIAIKVLEQVIEDMKADDFWNSLIQEAEVRGVEDIDGYGFTVGVRFQTKPGIFRKVIREYRRRLKPAFDQANIRFAERPVYQSGQVNN</sequence>
<dbReference type="HOGENOM" id="CLU_027053_1_0_3"/>
<dbReference type="OrthoDB" id="9809206at2"/>
<evidence type="ECO:0000313" key="11">
    <source>
        <dbReference type="EMBL" id="ACK65264.1"/>
    </source>
</evidence>
<comment type="similarity">
    <text evidence="2">Belongs to the MscS (TC 1.A.23) family.</text>
</comment>
<dbReference type="KEGG" id="cyp:PCC8801_1197"/>
<feature type="domain" description="Mechanosensitive ion channel transmembrane helices 2/3" evidence="10">
    <location>
        <begin position="361"/>
        <end position="397"/>
    </location>
</feature>
<dbReference type="InterPro" id="IPR010920">
    <property type="entry name" value="LSM_dom_sf"/>
</dbReference>
<proteinExistence type="inferred from homology"/>
<dbReference type="EMBL" id="CP001287">
    <property type="protein sequence ID" value="ACK65264.1"/>
    <property type="molecule type" value="Genomic_DNA"/>
</dbReference>
<dbReference type="STRING" id="41431.PCC8801_1197"/>
<evidence type="ECO:0000256" key="1">
    <source>
        <dbReference type="ARBA" id="ARBA00004651"/>
    </source>
</evidence>
<dbReference type="Pfam" id="PF21082">
    <property type="entry name" value="MS_channel_3rd"/>
    <property type="match status" value="1"/>
</dbReference>
<feature type="domain" description="Mechanosensitive ion channel MscS" evidence="8">
    <location>
        <begin position="399"/>
        <end position="464"/>
    </location>
</feature>
<feature type="transmembrane region" description="Helical" evidence="7">
    <location>
        <begin position="350"/>
        <end position="371"/>
    </location>
</feature>
<keyword evidence="6 7" id="KW-0472">Membrane</keyword>
<keyword evidence="5 7" id="KW-1133">Transmembrane helix</keyword>
<evidence type="ECO:0000259" key="8">
    <source>
        <dbReference type="Pfam" id="PF00924"/>
    </source>
</evidence>
<dbReference type="Gene3D" id="2.30.30.60">
    <property type="match status" value="1"/>
</dbReference>
<evidence type="ECO:0000256" key="7">
    <source>
        <dbReference type="SAM" id="Phobius"/>
    </source>
</evidence>
<feature type="transmembrane region" description="Helical" evidence="7">
    <location>
        <begin position="296"/>
        <end position="321"/>
    </location>
</feature>
<evidence type="ECO:0000259" key="10">
    <source>
        <dbReference type="Pfam" id="PF21088"/>
    </source>
</evidence>
<dbReference type="SUPFAM" id="SSF50182">
    <property type="entry name" value="Sm-like ribonucleoproteins"/>
    <property type="match status" value="1"/>
</dbReference>
<dbReference type="GO" id="GO:0008381">
    <property type="term" value="F:mechanosensitive monoatomic ion channel activity"/>
    <property type="evidence" value="ECO:0007669"/>
    <property type="project" value="InterPro"/>
</dbReference>
<evidence type="ECO:0000256" key="4">
    <source>
        <dbReference type="ARBA" id="ARBA00022692"/>
    </source>
</evidence>
<dbReference type="Pfam" id="PF21088">
    <property type="entry name" value="MS_channel_1st"/>
    <property type="match status" value="1"/>
</dbReference>
<dbReference type="InterPro" id="IPR023408">
    <property type="entry name" value="MscS_beta-dom_sf"/>
</dbReference>
<protein>
    <submittedName>
        <fullName evidence="11">MscS Mechanosensitive ion channel</fullName>
    </submittedName>
</protein>
<dbReference type="InterPro" id="IPR049278">
    <property type="entry name" value="MS_channel_C"/>
</dbReference>
<dbReference type="Proteomes" id="UP000008204">
    <property type="component" value="Chromosome"/>
</dbReference>
<organism evidence="11 12">
    <name type="scientific">Rippkaea orientalis (strain PCC 8801 / RF-1)</name>
    <name type="common">Cyanothece sp. (strain PCC 8801)</name>
    <dbReference type="NCBI Taxonomy" id="41431"/>
    <lineage>
        <taxon>Bacteria</taxon>
        <taxon>Bacillati</taxon>
        <taxon>Cyanobacteriota</taxon>
        <taxon>Cyanophyceae</taxon>
        <taxon>Oscillatoriophycideae</taxon>
        <taxon>Chroococcales</taxon>
        <taxon>Aphanothecaceae</taxon>
        <taxon>Rippkaea</taxon>
        <taxon>Rippkaea orientalis</taxon>
    </lineage>
</organism>
<dbReference type="InterPro" id="IPR011066">
    <property type="entry name" value="MscS_channel_C_sf"/>
</dbReference>
<dbReference type="PANTHER" id="PTHR30460">
    <property type="entry name" value="MODERATE CONDUCTANCE MECHANOSENSITIVE CHANNEL YBIO"/>
    <property type="match status" value="1"/>
</dbReference>
<gene>
    <name evidence="11" type="ordered locus">PCC8801_1197</name>
</gene>
<dbReference type="AlphaFoldDB" id="B7K2C8"/>
<dbReference type="PANTHER" id="PTHR30460:SF0">
    <property type="entry name" value="MODERATE CONDUCTANCE MECHANOSENSITIVE CHANNEL YBIO"/>
    <property type="match status" value="1"/>
</dbReference>
<dbReference type="InterPro" id="IPR049142">
    <property type="entry name" value="MS_channel_1st"/>
</dbReference>
<dbReference type="SUPFAM" id="SSF82689">
    <property type="entry name" value="Mechanosensitive channel protein MscS (YggB), C-terminal domain"/>
    <property type="match status" value="1"/>
</dbReference>
<dbReference type="Pfam" id="PF00924">
    <property type="entry name" value="MS_channel_2nd"/>
    <property type="match status" value="1"/>
</dbReference>
<name>B7K2C8_RIPO1</name>
<comment type="subcellular location">
    <subcellularLocation>
        <location evidence="1">Cell membrane</location>
        <topology evidence="1">Multi-pass membrane protein</topology>
    </subcellularLocation>
</comment>
<feature type="transmembrane region" description="Helical" evidence="7">
    <location>
        <begin position="7"/>
        <end position="30"/>
    </location>
</feature>
<dbReference type="SUPFAM" id="SSF82861">
    <property type="entry name" value="Mechanosensitive channel protein MscS (YggB), transmembrane region"/>
    <property type="match status" value="1"/>
</dbReference>
<dbReference type="GO" id="GO:0005886">
    <property type="term" value="C:plasma membrane"/>
    <property type="evidence" value="ECO:0007669"/>
    <property type="project" value="UniProtKB-SubCell"/>
</dbReference>
<dbReference type="PROSITE" id="PS51257">
    <property type="entry name" value="PROKAR_LIPOPROTEIN"/>
    <property type="match status" value="1"/>
</dbReference>
<dbReference type="eggNOG" id="COG0668">
    <property type="taxonomic scope" value="Bacteria"/>
</dbReference>
<feature type="transmembrane region" description="Helical" evidence="7">
    <location>
        <begin position="377"/>
        <end position="395"/>
    </location>
</feature>
<dbReference type="Gene3D" id="3.30.70.100">
    <property type="match status" value="1"/>
</dbReference>
<keyword evidence="12" id="KW-1185">Reference proteome</keyword>
<accession>B7K2C8</accession>
<evidence type="ECO:0000256" key="6">
    <source>
        <dbReference type="ARBA" id="ARBA00023136"/>
    </source>
</evidence>
<dbReference type="InterPro" id="IPR006685">
    <property type="entry name" value="MscS_channel_2nd"/>
</dbReference>
<dbReference type="RefSeq" id="WP_012594538.1">
    <property type="nucleotide sequence ID" value="NC_011726.1"/>
</dbReference>
<feature type="domain" description="Mechanosensitive ion channel MscS C-terminal" evidence="9">
    <location>
        <begin position="471"/>
        <end position="556"/>
    </location>
</feature>
<evidence type="ECO:0000256" key="2">
    <source>
        <dbReference type="ARBA" id="ARBA00008017"/>
    </source>
</evidence>
<evidence type="ECO:0000256" key="3">
    <source>
        <dbReference type="ARBA" id="ARBA00022475"/>
    </source>
</evidence>
<keyword evidence="4 7" id="KW-0812">Transmembrane</keyword>
<dbReference type="InterPro" id="IPR011014">
    <property type="entry name" value="MscS_channel_TM-2"/>
</dbReference>
<feature type="transmembrane region" description="Helical" evidence="7">
    <location>
        <begin position="184"/>
        <end position="202"/>
    </location>
</feature>
<keyword evidence="3" id="KW-1003">Cell membrane</keyword>
<evidence type="ECO:0000313" key="12">
    <source>
        <dbReference type="Proteomes" id="UP000008204"/>
    </source>
</evidence>
<reference evidence="12" key="1">
    <citation type="journal article" date="2011" name="MBio">
        <title>Novel metabolic attributes of the genus Cyanothece, comprising a group of unicellular nitrogen-fixing Cyanobacteria.</title>
        <authorList>
            <person name="Bandyopadhyay A."/>
            <person name="Elvitigala T."/>
            <person name="Welsh E."/>
            <person name="Stockel J."/>
            <person name="Liberton M."/>
            <person name="Min H."/>
            <person name="Sherman L.A."/>
            <person name="Pakrasi H.B."/>
        </authorList>
    </citation>
    <scope>NUCLEOTIDE SEQUENCE [LARGE SCALE GENOMIC DNA]</scope>
    <source>
        <strain evidence="12">PCC 8801</strain>
    </source>
</reference>
<dbReference type="InterPro" id="IPR045276">
    <property type="entry name" value="YbiO_bact"/>
</dbReference>
<evidence type="ECO:0000256" key="5">
    <source>
        <dbReference type="ARBA" id="ARBA00022989"/>
    </source>
</evidence>
<dbReference type="Gene3D" id="1.10.287.1260">
    <property type="match status" value="1"/>
</dbReference>